<keyword evidence="3" id="KW-0964">Secreted</keyword>
<feature type="signal peptide" evidence="7">
    <location>
        <begin position="1"/>
        <end position="18"/>
    </location>
</feature>
<dbReference type="InterPro" id="IPR035914">
    <property type="entry name" value="Sperma_CUB_dom_sf"/>
</dbReference>
<dbReference type="CDD" id="cd00041">
    <property type="entry name" value="CUB"/>
    <property type="match status" value="1"/>
</dbReference>
<evidence type="ECO:0000256" key="3">
    <source>
        <dbReference type="ARBA" id="ARBA00022525"/>
    </source>
</evidence>
<accession>A0A8B8TXF5</accession>
<gene>
    <name evidence="10" type="primary">LOC116666952</name>
</gene>
<dbReference type="RefSeq" id="XP_032346618.1">
    <property type="nucleotide sequence ID" value="XM_032490727.1"/>
</dbReference>
<dbReference type="GO" id="GO:0007338">
    <property type="term" value="P:single fertilization"/>
    <property type="evidence" value="ECO:0007669"/>
    <property type="project" value="InterPro"/>
</dbReference>
<dbReference type="GO" id="GO:0005576">
    <property type="term" value="C:extracellular region"/>
    <property type="evidence" value="ECO:0007669"/>
    <property type="project" value="UniProtKB-SubCell"/>
</dbReference>
<dbReference type="AlphaFoldDB" id="A0A8B8TXF5"/>
<organism evidence="9 10">
    <name type="scientific">Camelus ferus</name>
    <name type="common">Wild bactrian camel</name>
    <name type="synonym">Camelus bactrianus ferus</name>
    <dbReference type="NCBI Taxonomy" id="419612"/>
    <lineage>
        <taxon>Eukaryota</taxon>
        <taxon>Metazoa</taxon>
        <taxon>Chordata</taxon>
        <taxon>Craniata</taxon>
        <taxon>Vertebrata</taxon>
        <taxon>Euteleostomi</taxon>
        <taxon>Mammalia</taxon>
        <taxon>Eutheria</taxon>
        <taxon>Laurasiatheria</taxon>
        <taxon>Artiodactyla</taxon>
        <taxon>Tylopoda</taxon>
        <taxon>Camelidae</taxon>
        <taxon>Camelus</taxon>
    </lineage>
</organism>
<dbReference type="PROSITE" id="PS00986">
    <property type="entry name" value="SPERMADHESIN_2"/>
    <property type="match status" value="1"/>
</dbReference>
<proteinExistence type="inferred from homology"/>
<evidence type="ECO:0000256" key="6">
    <source>
        <dbReference type="PROSITE-ProRule" id="PRU00059"/>
    </source>
</evidence>
<evidence type="ECO:0000313" key="9">
    <source>
        <dbReference type="Proteomes" id="UP000694856"/>
    </source>
</evidence>
<dbReference type="SUPFAM" id="SSF49854">
    <property type="entry name" value="Spermadhesin, CUB domain"/>
    <property type="match status" value="1"/>
</dbReference>
<dbReference type="Gene3D" id="2.60.120.290">
    <property type="entry name" value="Spermadhesin, CUB domain"/>
    <property type="match status" value="1"/>
</dbReference>
<dbReference type="InterPro" id="IPR000859">
    <property type="entry name" value="CUB_dom"/>
</dbReference>
<name>A0A8B8TXF5_CAMFR</name>
<dbReference type="Pfam" id="PF00431">
    <property type="entry name" value="CUB"/>
    <property type="match status" value="1"/>
</dbReference>
<dbReference type="SMART" id="SM00042">
    <property type="entry name" value="CUB"/>
    <property type="match status" value="1"/>
</dbReference>
<keyword evidence="9" id="KW-1185">Reference proteome</keyword>
<comment type="similarity">
    <text evidence="2">Belongs to the spermadhesin family.</text>
</comment>
<evidence type="ECO:0000256" key="5">
    <source>
        <dbReference type="ARBA" id="ARBA00023157"/>
    </source>
</evidence>
<evidence type="ECO:0000313" key="10">
    <source>
        <dbReference type="RefSeq" id="XP_032346618.1"/>
    </source>
</evidence>
<dbReference type="InterPro" id="IPR000124">
    <property type="entry name" value="Spermadhesin"/>
</dbReference>
<protein>
    <submittedName>
        <fullName evidence="10">Spermadhesin-1-like</fullName>
    </submittedName>
</protein>
<sequence length="134" mass="15213">MKLSRAIPWALLLSTATAISNDWYPRHRDCGGVIKTEYGIIATYYGPNTECVWTIEMDPEFQVAVDIPHLRLTCNKEYVEILDGPPESNSYGKICKGLNLEYRSSSNVMTVKYSRQSDHPASSYEIIFFKNPQG</sequence>
<reference evidence="10" key="1">
    <citation type="submission" date="2025-08" db="UniProtKB">
        <authorList>
            <consortium name="RefSeq"/>
        </authorList>
    </citation>
    <scope>IDENTIFICATION</scope>
    <source>
        <tissue evidence="10">Ear skin</tissue>
    </source>
</reference>
<feature type="chain" id="PRO_5034390407" evidence="7">
    <location>
        <begin position="19"/>
        <end position="134"/>
    </location>
</feature>
<evidence type="ECO:0000256" key="7">
    <source>
        <dbReference type="SAM" id="SignalP"/>
    </source>
</evidence>
<comment type="caution">
    <text evidence="6">Lacks conserved residue(s) required for the propagation of feature annotation.</text>
</comment>
<evidence type="ECO:0000256" key="1">
    <source>
        <dbReference type="ARBA" id="ARBA00004613"/>
    </source>
</evidence>
<evidence type="ECO:0000259" key="8">
    <source>
        <dbReference type="PROSITE" id="PS01180"/>
    </source>
</evidence>
<dbReference type="KEGG" id="cfr:116666952"/>
<comment type="subcellular location">
    <subcellularLocation>
        <location evidence="1">Secreted</location>
    </subcellularLocation>
</comment>
<feature type="domain" description="CUB" evidence="8">
    <location>
        <begin position="30"/>
        <end position="131"/>
    </location>
</feature>
<evidence type="ECO:0000256" key="2">
    <source>
        <dbReference type="ARBA" id="ARBA00010668"/>
    </source>
</evidence>
<dbReference type="PROSITE" id="PS01180">
    <property type="entry name" value="CUB"/>
    <property type="match status" value="1"/>
</dbReference>
<dbReference type="PANTHER" id="PTHR24251">
    <property type="entry name" value="OVOCHYMASE-RELATED"/>
    <property type="match status" value="1"/>
</dbReference>
<evidence type="ECO:0000256" key="4">
    <source>
        <dbReference type="ARBA" id="ARBA00022737"/>
    </source>
</evidence>
<dbReference type="PROSITE" id="PS00985">
    <property type="entry name" value="SPERMADHESIN_1"/>
    <property type="match status" value="1"/>
</dbReference>
<keyword evidence="5" id="KW-1015">Disulfide bond</keyword>
<keyword evidence="7" id="KW-0732">Signal</keyword>
<dbReference type="GeneID" id="116666952"/>
<keyword evidence="4" id="KW-0677">Repeat</keyword>
<dbReference type="Proteomes" id="UP000694856">
    <property type="component" value="Chromosome 11"/>
</dbReference>